<accession>A0A8B9J4P6</accession>
<evidence type="ECO:0000313" key="3">
    <source>
        <dbReference type="Proteomes" id="UP000694621"/>
    </source>
</evidence>
<feature type="transmembrane region" description="Helical" evidence="1">
    <location>
        <begin position="21"/>
        <end position="40"/>
    </location>
</feature>
<protein>
    <submittedName>
        <fullName evidence="2">Uncharacterized protein</fullName>
    </submittedName>
</protein>
<reference evidence="2" key="1">
    <citation type="submission" date="2025-08" db="UniProtKB">
        <authorList>
            <consortium name="Ensembl"/>
        </authorList>
    </citation>
    <scope>IDENTIFICATION</scope>
</reference>
<keyword evidence="1" id="KW-0812">Transmembrane</keyword>
<dbReference type="AlphaFoldDB" id="A0A8B9J4P6"/>
<dbReference type="Proteomes" id="UP000694621">
    <property type="component" value="Unplaced"/>
</dbReference>
<name>A0A8B9J4P6_ASTMX</name>
<evidence type="ECO:0000256" key="1">
    <source>
        <dbReference type="SAM" id="Phobius"/>
    </source>
</evidence>
<sequence>THLQTHLPPVVLTLGQRNLSTCFQCFLLLFSLLSLFVGAVCECATTAKRGVCRSLCEALVRYEPIPIQSESLNAEYQPIPIQSESLNAEYEPIPIQSESLNAEYEPIPI</sequence>
<keyword evidence="1" id="KW-1133">Transmembrane helix</keyword>
<keyword evidence="1" id="KW-0472">Membrane</keyword>
<proteinExistence type="predicted"/>
<organism evidence="2 3">
    <name type="scientific">Astyanax mexicanus</name>
    <name type="common">Blind cave fish</name>
    <name type="synonym">Astyanax fasciatus mexicanus</name>
    <dbReference type="NCBI Taxonomy" id="7994"/>
    <lineage>
        <taxon>Eukaryota</taxon>
        <taxon>Metazoa</taxon>
        <taxon>Chordata</taxon>
        <taxon>Craniata</taxon>
        <taxon>Vertebrata</taxon>
        <taxon>Euteleostomi</taxon>
        <taxon>Actinopterygii</taxon>
        <taxon>Neopterygii</taxon>
        <taxon>Teleostei</taxon>
        <taxon>Ostariophysi</taxon>
        <taxon>Characiformes</taxon>
        <taxon>Characoidei</taxon>
        <taxon>Acestrorhamphidae</taxon>
        <taxon>Acestrorhamphinae</taxon>
        <taxon>Astyanax</taxon>
    </lineage>
</organism>
<evidence type="ECO:0000313" key="2">
    <source>
        <dbReference type="Ensembl" id="ENSAMXP00005002336.1"/>
    </source>
</evidence>
<dbReference type="Ensembl" id="ENSAMXT00005002599.1">
    <property type="protein sequence ID" value="ENSAMXP00005002336.1"/>
    <property type="gene ID" value="ENSAMXG00005001296.1"/>
</dbReference>